<organism evidence="1 2">
    <name type="scientific">Helicobacter suis HS5</name>
    <dbReference type="NCBI Taxonomy" id="710394"/>
    <lineage>
        <taxon>Bacteria</taxon>
        <taxon>Pseudomonadati</taxon>
        <taxon>Campylobacterota</taxon>
        <taxon>Epsilonproteobacteria</taxon>
        <taxon>Campylobacterales</taxon>
        <taxon>Helicobacteraceae</taxon>
        <taxon>Helicobacter</taxon>
    </lineage>
</organism>
<accession>E7G4H2</accession>
<evidence type="ECO:0000313" key="1">
    <source>
        <dbReference type="EMBL" id="EFX41665.1"/>
    </source>
</evidence>
<reference evidence="1 2" key="1">
    <citation type="journal article" date="2011" name="Vet. Res.">
        <title>Genome sequence of Helicobacter suis supports its role in gastric pathology.</title>
        <authorList>
            <person name="Vermoote M."/>
            <person name="Vandekerckhove T.T."/>
            <person name="Flahou B."/>
            <person name="Pasmans F."/>
            <person name="Smet A."/>
            <person name="De Groote D."/>
            <person name="Van Criekinge W."/>
            <person name="Ducatelle R."/>
            <person name="Haesebrouck F."/>
        </authorList>
    </citation>
    <scope>NUCLEOTIDE SEQUENCE [LARGE SCALE GENOMIC DNA]</scope>
    <source>
        <strain evidence="1 2">HS5</strain>
    </source>
</reference>
<dbReference type="AlphaFoldDB" id="E7G4H2"/>
<protein>
    <recommendedName>
        <fullName evidence="3">Flagellar protein FlgN</fullName>
    </recommendedName>
</protein>
<dbReference type="Proteomes" id="UP000054093">
    <property type="component" value="Unassembled WGS sequence"/>
</dbReference>
<gene>
    <name evidence="1" type="ORF">HSUHS5_0883</name>
</gene>
<dbReference type="InterPro" id="IPR036679">
    <property type="entry name" value="FlgN-like_sf"/>
</dbReference>
<evidence type="ECO:0000313" key="2">
    <source>
        <dbReference type="Proteomes" id="UP000054093"/>
    </source>
</evidence>
<evidence type="ECO:0008006" key="3">
    <source>
        <dbReference type="Google" id="ProtNLM"/>
    </source>
</evidence>
<dbReference type="SUPFAM" id="SSF140566">
    <property type="entry name" value="FlgN-like"/>
    <property type="match status" value="1"/>
</dbReference>
<dbReference type="EMBL" id="ADHO01000173">
    <property type="protein sequence ID" value="EFX41665.1"/>
    <property type="molecule type" value="Genomic_DNA"/>
</dbReference>
<dbReference type="GO" id="GO:0044780">
    <property type="term" value="P:bacterial-type flagellum assembly"/>
    <property type="evidence" value="ECO:0007669"/>
    <property type="project" value="InterPro"/>
</dbReference>
<sequence length="150" mass="17330">MNLAKGSYMLYHYLQQSLEDLQTLIQLTTQDLEDIHKANHEAIFARNATKKERIASFENCKNLFDQEMLKLMQKHPGKPLAELLDEKGSALLKQMRQCLNELKEINADYARIVFAVSEFYSTLMQQIVPHESVGYYNQQTIASSFLQVQA</sequence>
<proteinExistence type="predicted"/>
<comment type="caution">
    <text evidence="1">The sequence shown here is derived from an EMBL/GenBank/DDBJ whole genome shotgun (WGS) entry which is preliminary data.</text>
</comment>
<name>E7G4H2_9HELI</name>